<dbReference type="OrthoDB" id="9797352at2"/>
<evidence type="ECO:0000256" key="1">
    <source>
        <dbReference type="ARBA" id="ARBA00008984"/>
    </source>
</evidence>
<dbReference type="EMBL" id="VHSG01000002">
    <property type="protein sequence ID" value="TQV86297.1"/>
    <property type="molecule type" value="Genomic_DNA"/>
</dbReference>
<dbReference type="PANTHER" id="PTHR33279:SF2">
    <property type="entry name" value="SULFUR CARRIER PROTEIN TUSA"/>
    <property type="match status" value="1"/>
</dbReference>
<gene>
    <name evidence="3" type="ORF">FKG94_01755</name>
</gene>
<dbReference type="InterPro" id="IPR001455">
    <property type="entry name" value="TusA-like"/>
</dbReference>
<evidence type="ECO:0000313" key="3">
    <source>
        <dbReference type="EMBL" id="TQV86297.1"/>
    </source>
</evidence>
<dbReference type="InterPro" id="IPR036868">
    <property type="entry name" value="TusA-like_sf"/>
</dbReference>
<evidence type="ECO:0000259" key="2">
    <source>
        <dbReference type="PROSITE" id="PS01148"/>
    </source>
</evidence>
<keyword evidence="3" id="KW-0808">Transferase</keyword>
<accession>A0A545U9Y9</accession>
<dbReference type="RefSeq" id="WP_142902450.1">
    <property type="nucleotide sequence ID" value="NZ_ML660087.1"/>
</dbReference>
<name>A0A545U9Y9_9GAMM</name>
<dbReference type="CDD" id="cd00291">
    <property type="entry name" value="SirA_YedF_YeeD"/>
    <property type="match status" value="1"/>
</dbReference>
<dbReference type="GO" id="GO:0016740">
    <property type="term" value="F:transferase activity"/>
    <property type="evidence" value="ECO:0007669"/>
    <property type="project" value="UniProtKB-KW"/>
</dbReference>
<organism evidence="3 4">
    <name type="scientific">Exilibacterium tricleocarpae</name>
    <dbReference type="NCBI Taxonomy" id="2591008"/>
    <lineage>
        <taxon>Bacteria</taxon>
        <taxon>Pseudomonadati</taxon>
        <taxon>Pseudomonadota</taxon>
        <taxon>Gammaproteobacteria</taxon>
        <taxon>Cellvibrionales</taxon>
        <taxon>Cellvibrionaceae</taxon>
        <taxon>Exilibacterium</taxon>
    </lineage>
</organism>
<reference evidence="3 4" key="1">
    <citation type="submission" date="2019-06" db="EMBL/GenBank/DDBJ databases">
        <title>Whole genome sequence for Cellvibrionaceae sp. R142.</title>
        <authorList>
            <person name="Wang G."/>
        </authorList>
    </citation>
    <scope>NUCLEOTIDE SEQUENCE [LARGE SCALE GENOMIC DNA]</scope>
    <source>
        <strain evidence="3 4">R142</strain>
    </source>
</reference>
<dbReference type="SUPFAM" id="SSF64307">
    <property type="entry name" value="SirA-like"/>
    <property type="match status" value="1"/>
</dbReference>
<evidence type="ECO:0000313" key="4">
    <source>
        <dbReference type="Proteomes" id="UP000319732"/>
    </source>
</evidence>
<dbReference type="PANTHER" id="PTHR33279">
    <property type="entry name" value="SULFUR CARRIER PROTEIN YEDF-RELATED"/>
    <property type="match status" value="1"/>
</dbReference>
<comment type="similarity">
    <text evidence="1">Belongs to the sulfur carrier protein TusA family.</text>
</comment>
<dbReference type="Gene3D" id="3.30.110.40">
    <property type="entry name" value="TusA-like domain"/>
    <property type="match status" value="1"/>
</dbReference>
<protein>
    <submittedName>
        <fullName evidence="3">Sulfurtransferase TusA family protein</fullName>
    </submittedName>
</protein>
<proteinExistence type="inferred from homology"/>
<comment type="caution">
    <text evidence="3">The sequence shown here is derived from an EMBL/GenBank/DDBJ whole genome shotgun (WGS) entry which is preliminary data.</text>
</comment>
<feature type="domain" description="UPF0033" evidence="2">
    <location>
        <begin position="11"/>
        <end position="35"/>
    </location>
</feature>
<sequence length="79" mass="8429">MCEEFEVAAVVDATGLTCPLPLLKAKQGLKSLAAGQALKVIATDPGSVRDFNSFAELSGNRLLSSRAEAQQYIYIIEKA</sequence>
<dbReference type="AlphaFoldDB" id="A0A545U9Y9"/>
<dbReference type="Pfam" id="PF01206">
    <property type="entry name" value="TusA"/>
    <property type="match status" value="1"/>
</dbReference>
<dbReference type="PROSITE" id="PS01148">
    <property type="entry name" value="UPF0033"/>
    <property type="match status" value="1"/>
</dbReference>
<keyword evidence="4" id="KW-1185">Reference proteome</keyword>
<dbReference type="Proteomes" id="UP000319732">
    <property type="component" value="Unassembled WGS sequence"/>
</dbReference>